<dbReference type="InterPro" id="IPR046945">
    <property type="entry name" value="RHMD-like"/>
</dbReference>
<dbReference type="InterPro" id="IPR029017">
    <property type="entry name" value="Enolase-like_N"/>
</dbReference>
<dbReference type="PANTHER" id="PTHR13794">
    <property type="entry name" value="ENOLASE SUPERFAMILY, MANDELATE RACEMASE"/>
    <property type="match status" value="1"/>
</dbReference>
<evidence type="ECO:0000259" key="4">
    <source>
        <dbReference type="SMART" id="SM00922"/>
    </source>
</evidence>
<dbReference type="SUPFAM" id="SSF54826">
    <property type="entry name" value="Enolase N-terminal domain-like"/>
    <property type="match status" value="1"/>
</dbReference>
<dbReference type="GO" id="GO:0009063">
    <property type="term" value="P:amino acid catabolic process"/>
    <property type="evidence" value="ECO:0007669"/>
    <property type="project" value="InterPro"/>
</dbReference>
<evidence type="ECO:0000256" key="3">
    <source>
        <dbReference type="ARBA" id="ARBA00022842"/>
    </source>
</evidence>
<dbReference type="InterPro" id="IPR036849">
    <property type="entry name" value="Enolase-like_C_sf"/>
</dbReference>
<dbReference type="CDD" id="cd03316">
    <property type="entry name" value="MR_like"/>
    <property type="match status" value="1"/>
</dbReference>
<dbReference type="Gene3D" id="3.30.390.10">
    <property type="entry name" value="Enolase-like, N-terminal domain"/>
    <property type="match status" value="1"/>
</dbReference>
<dbReference type="InterPro" id="IPR013341">
    <property type="entry name" value="Mandelate_racemase_N_dom"/>
</dbReference>
<dbReference type="RefSeq" id="WP_174630948.1">
    <property type="nucleotide sequence ID" value="NZ_CP049074.1"/>
</dbReference>
<evidence type="ECO:0000313" key="5">
    <source>
        <dbReference type="EMBL" id="QKR00198.1"/>
    </source>
</evidence>
<dbReference type="GO" id="GO:0000287">
    <property type="term" value="F:magnesium ion binding"/>
    <property type="evidence" value="ECO:0007669"/>
    <property type="project" value="TreeGrafter"/>
</dbReference>
<dbReference type="KEGG" id="mten:GWK48_07255"/>
<dbReference type="GO" id="GO:0016836">
    <property type="term" value="F:hydro-lyase activity"/>
    <property type="evidence" value="ECO:0007669"/>
    <property type="project" value="TreeGrafter"/>
</dbReference>
<dbReference type="InterPro" id="IPR029065">
    <property type="entry name" value="Enolase_C-like"/>
</dbReference>
<dbReference type="InterPro" id="IPR013342">
    <property type="entry name" value="Mandelate_racemase_C"/>
</dbReference>
<accession>A0A6N0NXU4</accession>
<comment type="cofactor">
    <cofactor evidence="1">
        <name>Mg(2+)</name>
        <dbReference type="ChEBI" id="CHEBI:18420"/>
    </cofactor>
</comment>
<dbReference type="OrthoDB" id="372081at2157"/>
<name>A0A6N0NXU4_9CREN</name>
<dbReference type="AlphaFoldDB" id="A0A6N0NXU4"/>
<dbReference type="GO" id="GO:0016052">
    <property type="term" value="P:carbohydrate catabolic process"/>
    <property type="evidence" value="ECO:0007669"/>
    <property type="project" value="TreeGrafter"/>
</dbReference>
<organism evidence="5 6">
    <name type="scientific">Metallosphaera tengchongensis</name>
    <dbReference type="NCBI Taxonomy" id="1532350"/>
    <lineage>
        <taxon>Archaea</taxon>
        <taxon>Thermoproteota</taxon>
        <taxon>Thermoprotei</taxon>
        <taxon>Sulfolobales</taxon>
        <taxon>Sulfolobaceae</taxon>
        <taxon>Metallosphaera</taxon>
    </lineage>
</organism>
<proteinExistence type="predicted"/>
<dbReference type="PROSITE" id="PS00909">
    <property type="entry name" value="MR_MLE_2"/>
    <property type="match status" value="1"/>
</dbReference>
<dbReference type="SFLD" id="SFLDS00001">
    <property type="entry name" value="Enolase"/>
    <property type="match status" value="1"/>
</dbReference>
<sequence>MEISIFPLSIPFSITNSDFSDSWSVQLYVKVKMGETVGWGETGVFGSGILNAYSSVLNDLILPFLENREAESPSEVETDLEKIMFTAGNCGVVTGAISSVEMALWDIKAKELRTSLSNLVGGKVRERVPAYGSFPRYSSMKNLMDAVLYATRKGFDQIKLHQSPSTVEESLKEIREKIGFDLKIALDINAPFDLKKAKEFSDYVSRYEIEWIEEPIWPPDDYDSLSKLCEYSSVPIAAGENEYSINGFKRLLQTGISYLQPDIAKIGGVSKFLKVIDLASSFNVSVAPHDRPDSSLLSLAYTLQIASARPEINTIEYTISNFPKDLYTHVPPLEKGEVAVPSGVGVGVDIIEESLKNYTYTNKIRILPFSDLETKMIKRGKI</sequence>
<evidence type="ECO:0000256" key="1">
    <source>
        <dbReference type="ARBA" id="ARBA00001946"/>
    </source>
</evidence>
<reference evidence="5 6" key="1">
    <citation type="submission" date="2020-02" db="EMBL/GenBank/DDBJ databases">
        <title>Comparative genome analysis reveals the metabolism and evolution of the thermophilic archaeal genus Metallosphaera.</title>
        <authorList>
            <person name="Jiang C."/>
        </authorList>
    </citation>
    <scope>NUCLEOTIDE SEQUENCE [LARGE SCALE GENOMIC DNA]</scope>
    <source>
        <strain evidence="5 6">Ric-A</strain>
    </source>
</reference>
<dbReference type="Pfam" id="PF02746">
    <property type="entry name" value="MR_MLE_N"/>
    <property type="match status" value="1"/>
</dbReference>
<dbReference type="InterPro" id="IPR018110">
    <property type="entry name" value="Mandel_Rmase/mucon_lact_enz_CS"/>
</dbReference>
<keyword evidence="2" id="KW-0479">Metal-binding</keyword>
<gene>
    <name evidence="5" type="ORF">GWK48_07255</name>
</gene>
<dbReference type="EMBL" id="CP049074">
    <property type="protein sequence ID" value="QKR00198.1"/>
    <property type="molecule type" value="Genomic_DNA"/>
</dbReference>
<dbReference type="PROSITE" id="PS00908">
    <property type="entry name" value="MR_MLE_1"/>
    <property type="match status" value="1"/>
</dbReference>
<evidence type="ECO:0000256" key="2">
    <source>
        <dbReference type="ARBA" id="ARBA00022723"/>
    </source>
</evidence>
<dbReference type="GeneID" id="55641734"/>
<dbReference type="Pfam" id="PF13378">
    <property type="entry name" value="MR_MLE_C"/>
    <property type="match status" value="1"/>
</dbReference>
<dbReference type="SMART" id="SM00922">
    <property type="entry name" value="MR_MLE"/>
    <property type="match status" value="1"/>
</dbReference>
<keyword evidence="6" id="KW-1185">Reference proteome</keyword>
<evidence type="ECO:0000313" key="6">
    <source>
        <dbReference type="Proteomes" id="UP000509301"/>
    </source>
</evidence>
<dbReference type="Proteomes" id="UP000509301">
    <property type="component" value="Chromosome"/>
</dbReference>
<dbReference type="SFLD" id="SFLDG00179">
    <property type="entry name" value="mandelate_racemase"/>
    <property type="match status" value="1"/>
</dbReference>
<keyword evidence="3" id="KW-0460">Magnesium</keyword>
<protein>
    <submittedName>
        <fullName evidence="5">Mandelate racemase/muconate lactonizing enzyme family protein</fullName>
    </submittedName>
</protein>
<dbReference type="Gene3D" id="3.20.20.120">
    <property type="entry name" value="Enolase-like C-terminal domain"/>
    <property type="match status" value="1"/>
</dbReference>
<feature type="domain" description="Mandelate racemase/muconate lactonizing enzyme C-terminal" evidence="4">
    <location>
        <begin position="140"/>
        <end position="235"/>
    </location>
</feature>
<dbReference type="SUPFAM" id="SSF51604">
    <property type="entry name" value="Enolase C-terminal domain-like"/>
    <property type="match status" value="1"/>
</dbReference>
<dbReference type="PANTHER" id="PTHR13794:SF58">
    <property type="entry name" value="MITOCHONDRIAL ENOLASE SUPERFAMILY MEMBER 1"/>
    <property type="match status" value="1"/>
</dbReference>